<dbReference type="InterPro" id="IPR013325">
    <property type="entry name" value="RNA_pol_sigma_r2"/>
</dbReference>
<evidence type="ECO:0000256" key="1">
    <source>
        <dbReference type="ARBA" id="ARBA00010641"/>
    </source>
</evidence>
<evidence type="ECO:0000256" key="4">
    <source>
        <dbReference type="ARBA" id="ARBA00023125"/>
    </source>
</evidence>
<evidence type="ECO:0000259" key="8">
    <source>
        <dbReference type="Pfam" id="PF08281"/>
    </source>
</evidence>
<keyword evidence="4 6" id="KW-0238">DNA-binding</keyword>
<dbReference type="Proteomes" id="UP000295132">
    <property type="component" value="Unassembled WGS sequence"/>
</dbReference>
<dbReference type="PANTHER" id="PTHR43133:SF60">
    <property type="entry name" value="RNA POLYMERASE SIGMA FACTOR SIGV"/>
    <property type="match status" value="1"/>
</dbReference>
<dbReference type="GO" id="GO:0006352">
    <property type="term" value="P:DNA-templated transcription initiation"/>
    <property type="evidence" value="ECO:0007669"/>
    <property type="project" value="InterPro"/>
</dbReference>
<dbReference type="PANTHER" id="PTHR43133">
    <property type="entry name" value="RNA POLYMERASE ECF-TYPE SIGMA FACTO"/>
    <property type="match status" value="1"/>
</dbReference>
<dbReference type="Pfam" id="PF08281">
    <property type="entry name" value="Sigma70_r4_2"/>
    <property type="match status" value="1"/>
</dbReference>
<dbReference type="InterPro" id="IPR007627">
    <property type="entry name" value="RNA_pol_sigma70_r2"/>
</dbReference>
<keyword evidence="5 6" id="KW-0804">Transcription</keyword>
<keyword evidence="2 6" id="KW-0805">Transcription regulation</keyword>
<sequence length="173" mass="20117">MGSIDFNQIFREYSQRLHYIAYSYAKDRFLAEDIVQEALLKAYKKLDTVEDSNKLGAWLSAITARTAIDFLRMEKRKNWMLVDPAIIEPIIGLERSGENLEEEVGVRLFKEEVNETMGCLSKEFQEVLILKIHYGLKENEIASLLNLKIATVKTRLYRARKQLKHVYTEKVSA</sequence>
<feature type="domain" description="RNA polymerase sigma factor 70 region 4 type 2" evidence="8">
    <location>
        <begin position="111"/>
        <end position="163"/>
    </location>
</feature>
<proteinExistence type="inferred from homology"/>
<dbReference type="CDD" id="cd06171">
    <property type="entry name" value="Sigma70_r4"/>
    <property type="match status" value="1"/>
</dbReference>
<evidence type="ECO:0000256" key="6">
    <source>
        <dbReference type="RuleBase" id="RU000716"/>
    </source>
</evidence>
<dbReference type="AlphaFoldDB" id="A0A4R5VLF7"/>
<organism evidence="9 10">
    <name type="scientific">Bacillus salipaludis</name>
    <dbReference type="NCBI Taxonomy" id="2547811"/>
    <lineage>
        <taxon>Bacteria</taxon>
        <taxon>Bacillati</taxon>
        <taxon>Bacillota</taxon>
        <taxon>Bacilli</taxon>
        <taxon>Bacillales</taxon>
        <taxon>Bacillaceae</taxon>
        <taxon>Bacillus</taxon>
    </lineage>
</organism>
<dbReference type="InterPro" id="IPR000838">
    <property type="entry name" value="RNA_pol_sigma70_ECF_CS"/>
</dbReference>
<reference evidence="9 10" key="1">
    <citation type="submission" date="2019-03" db="EMBL/GenBank/DDBJ databases">
        <title>Bacillus niacini sp. nov. a Nicotinate-Metabolizing Mesophile Isolated from Soil.</title>
        <authorList>
            <person name="Zhang G."/>
        </authorList>
    </citation>
    <scope>NUCLEOTIDE SEQUENCE [LARGE SCALE GENOMIC DNA]</scope>
    <source>
        <strain evidence="9 10">WN066</strain>
    </source>
</reference>
<dbReference type="Pfam" id="PF04542">
    <property type="entry name" value="Sigma70_r2"/>
    <property type="match status" value="1"/>
</dbReference>
<dbReference type="GO" id="GO:0016987">
    <property type="term" value="F:sigma factor activity"/>
    <property type="evidence" value="ECO:0007669"/>
    <property type="project" value="UniProtKB-KW"/>
</dbReference>
<evidence type="ECO:0000256" key="3">
    <source>
        <dbReference type="ARBA" id="ARBA00023082"/>
    </source>
</evidence>
<comment type="caution">
    <text evidence="9">The sequence shown here is derived from an EMBL/GenBank/DDBJ whole genome shotgun (WGS) entry which is preliminary data.</text>
</comment>
<comment type="similarity">
    <text evidence="1 6">Belongs to the sigma-70 factor family. ECF subfamily.</text>
</comment>
<dbReference type="Gene3D" id="1.10.10.10">
    <property type="entry name" value="Winged helix-like DNA-binding domain superfamily/Winged helix DNA-binding domain"/>
    <property type="match status" value="1"/>
</dbReference>
<dbReference type="InterPro" id="IPR039425">
    <property type="entry name" value="RNA_pol_sigma-70-like"/>
</dbReference>
<dbReference type="PROSITE" id="PS01063">
    <property type="entry name" value="SIGMA70_ECF"/>
    <property type="match status" value="1"/>
</dbReference>
<evidence type="ECO:0000259" key="7">
    <source>
        <dbReference type="Pfam" id="PF04542"/>
    </source>
</evidence>
<dbReference type="EMBL" id="SMYO01000012">
    <property type="protein sequence ID" value="TDK58614.1"/>
    <property type="molecule type" value="Genomic_DNA"/>
</dbReference>
<dbReference type="InterPro" id="IPR036388">
    <property type="entry name" value="WH-like_DNA-bd_sf"/>
</dbReference>
<dbReference type="RefSeq" id="WP_133338147.1">
    <property type="nucleotide sequence ID" value="NZ_SMYO01000012.1"/>
</dbReference>
<dbReference type="GO" id="GO:0006950">
    <property type="term" value="P:response to stress"/>
    <property type="evidence" value="ECO:0007669"/>
    <property type="project" value="UniProtKB-ARBA"/>
</dbReference>
<dbReference type="GO" id="GO:0003677">
    <property type="term" value="F:DNA binding"/>
    <property type="evidence" value="ECO:0007669"/>
    <property type="project" value="UniProtKB-KW"/>
</dbReference>
<dbReference type="InterPro" id="IPR014284">
    <property type="entry name" value="RNA_pol_sigma-70_dom"/>
</dbReference>
<feature type="domain" description="RNA polymerase sigma-70 region 2" evidence="7">
    <location>
        <begin position="9"/>
        <end position="76"/>
    </location>
</feature>
<evidence type="ECO:0000256" key="2">
    <source>
        <dbReference type="ARBA" id="ARBA00023015"/>
    </source>
</evidence>
<evidence type="ECO:0000256" key="5">
    <source>
        <dbReference type="ARBA" id="ARBA00023163"/>
    </source>
</evidence>
<gene>
    <name evidence="9" type="ORF">E2K98_22450</name>
</gene>
<accession>A0A4R5VLF7</accession>
<dbReference type="InterPro" id="IPR013249">
    <property type="entry name" value="RNA_pol_sigma70_r4_t2"/>
</dbReference>
<keyword evidence="3 6" id="KW-0731">Sigma factor</keyword>
<dbReference type="InterPro" id="IPR013324">
    <property type="entry name" value="RNA_pol_sigma_r3/r4-like"/>
</dbReference>
<dbReference type="Gene3D" id="1.10.1740.10">
    <property type="match status" value="1"/>
</dbReference>
<dbReference type="SUPFAM" id="SSF88659">
    <property type="entry name" value="Sigma3 and sigma4 domains of RNA polymerase sigma factors"/>
    <property type="match status" value="1"/>
</dbReference>
<name>A0A4R5VLF7_9BACI</name>
<protein>
    <recommendedName>
        <fullName evidence="6">RNA polymerase sigma factor</fullName>
    </recommendedName>
</protein>
<evidence type="ECO:0000313" key="10">
    <source>
        <dbReference type="Proteomes" id="UP000295132"/>
    </source>
</evidence>
<dbReference type="NCBIfam" id="TIGR02937">
    <property type="entry name" value="sigma70-ECF"/>
    <property type="match status" value="1"/>
</dbReference>
<dbReference type="SUPFAM" id="SSF88946">
    <property type="entry name" value="Sigma2 domain of RNA polymerase sigma factors"/>
    <property type="match status" value="1"/>
</dbReference>
<evidence type="ECO:0000313" key="9">
    <source>
        <dbReference type="EMBL" id="TDK58614.1"/>
    </source>
</evidence>